<dbReference type="Gene3D" id="1.20.120.530">
    <property type="entry name" value="GntR ligand-binding domain-like"/>
    <property type="match status" value="1"/>
</dbReference>
<feature type="domain" description="HTH gntR-type" evidence="4">
    <location>
        <begin position="11"/>
        <end position="79"/>
    </location>
</feature>
<dbReference type="SMART" id="SM00895">
    <property type="entry name" value="FCD"/>
    <property type="match status" value="1"/>
</dbReference>
<dbReference type="SMART" id="SM00345">
    <property type="entry name" value="HTH_GNTR"/>
    <property type="match status" value="1"/>
</dbReference>
<dbReference type="Pfam" id="PF07729">
    <property type="entry name" value="FCD"/>
    <property type="match status" value="1"/>
</dbReference>
<dbReference type="GO" id="GO:0003677">
    <property type="term" value="F:DNA binding"/>
    <property type="evidence" value="ECO:0007669"/>
    <property type="project" value="UniProtKB-KW"/>
</dbReference>
<keyword evidence="2" id="KW-0238">DNA-binding</keyword>
<sequence length="235" mass="25844">MLPPVKPADTRRLYQQIADQIRAFIREGNLPAGARLPPERELALQLGVSRPSLREALIALEIDGRIEIRMGSGVYVCASQDAPEHATPAVGESPSEMMQARAMLEGAVVTLASARATPQHLERVRATLEGMRQDGLNGRVQTENDRRFHIAIAEMTGNSVLVRLVGEMFDGRHSPIMSRMSARTEDSQAWKAAFVEHEAIYRALEARDPQAAVAAMLHHLGASHARWTEESTLPS</sequence>
<dbReference type="InterPro" id="IPR000524">
    <property type="entry name" value="Tscrpt_reg_HTH_GntR"/>
</dbReference>
<name>A0A3S0Z8K0_9BURK</name>
<evidence type="ECO:0000313" key="6">
    <source>
        <dbReference type="Proteomes" id="UP000281118"/>
    </source>
</evidence>
<dbReference type="GO" id="GO:0003700">
    <property type="term" value="F:DNA-binding transcription factor activity"/>
    <property type="evidence" value="ECO:0007669"/>
    <property type="project" value="InterPro"/>
</dbReference>
<dbReference type="OrthoDB" id="5296437at2"/>
<organism evidence="5 6">
    <name type="scientific">Variovorax guangxiensis</name>
    <dbReference type="NCBI Taxonomy" id="1775474"/>
    <lineage>
        <taxon>Bacteria</taxon>
        <taxon>Pseudomonadati</taxon>
        <taxon>Pseudomonadota</taxon>
        <taxon>Betaproteobacteria</taxon>
        <taxon>Burkholderiales</taxon>
        <taxon>Comamonadaceae</taxon>
        <taxon>Variovorax</taxon>
    </lineage>
</organism>
<dbReference type="InterPro" id="IPR008920">
    <property type="entry name" value="TF_FadR/GntR_C"/>
</dbReference>
<dbReference type="Pfam" id="PF00392">
    <property type="entry name" value="GntR"/>
    <property type="match status" value="1"/>
</dbReference>
<dbReference type="InterPro" id="IPR036390">
    <property type="entry name" value="WH_DNA-bd_sf"/>
</dbReference>
<dbReference type="PRINTS" id="PR00035">
    <property type="entry name" value="HTHGNTR"/>
</dbReference>
<dbReference type="PANTHER" id="PTHR43537:SF5">
    <property type="entry name" value="UXU OPERON TRANSCRIPTIONAL REGULATOR"/>
    <property type="match status" value="1"/>
</dbReference>
<dbReference type="Proteomes" id="UP000281118">
    <property type="component" value="Unassembled WGS sequence"/>
</dbReference>
<dbReference type="InterPro" id="IPR011711">
    <property type="entry name" value="GntR_C"/>
</dbReference>
<evidence type="ECO:0000256" key="1">
    <source>
        <dbReference type="ARBA" id="ARBA00023015"/>
    </source>
</evidence>
<protein>
    <submittedName>
        <fullName evidence="5">FCD domain-containing protein</fullName>
    </submittedName>
</protein>
<gene>
    <name evidence="5" type="ORF">EJP67_29020</name>
</gene>
<proteinExistence type="predicted"/>
<keyword evidence="1" id="KW-0805">Transcription regulation</keyword>
<dbReference type="InterPro" id="IPR036388">
    <property type="entry name" value="WH-like_DNA-bd_sf"/>
</dbReference>
<dbReference type="RefSeq" id="WP_126025184.1">
    <property type="nucleotide sequence ID" value="NZ_RXFT01000017.1"/>
</dbReference>
<evidence type="ECO:0000259" key="4">
    <source>
        <dbReference type="PROSITE" id="PS50949"/>
    </source>
</evidence>
<dbReference type="EMBL" id="RXFT01000017">
    <property type="protein sequence ID" value="RUR71104.1"/>
    <property type="molecule type" value="Genomic_DNA"/>
</dbReference>
<dbReference type="SUPFAM" id="SSF46785">
    <property type="entry name" value="Winged helix' DNA-binding domain"/>
    <property type="match status" value="1"/>
</dbReference>
<dbReference type="PROSITE" id="PS50949">
    <property type="entry name" value="HTH_GNTR"/>
    <property type="match status" value="1"/>
</dbReference>
<dbReference type="PANTHER" id="PTHR43537">
    <property type="entry name" value="TRANSCRIPTIONAL REGULATOR, GNTR FAMILY"/>
    <property type="match status" value="1"/>
</dbReference>
<evidence type="ECO:0000313" key="5">
    <source>
        <dbReference type="EMBL" id="RUR71104.1"/>
    </source>
</evidence>
<comment type="caution">
    <text evidence="5">The sequence shown here is derived from an EMBL/GenBank/DDBJ whole genome shotgun (WGS) entry which is preliminary data.</text>
</comment>
<dbReference type="CDD" id="cd07377">
    <property type="entry name" value="WHTH_GntR"/>
    <property type="match status" value="1"/>
</dbReference>
<dbReference type="AlphaFoldDB" id="A0A3S0Z8K0"/>
<accession>A0A3S0Z8K0</accession>
<keyword evidence="3" id="KW-0804">Transcription</keyword>
<evidence type="ECO:0000256" key="3">
    <source>
        <dbReference type="ARBA" id="ARBA00023163"/>
    </source>
</evidence>
<dbReference type="SUPFAM" id="SSF48008">
    <property type="entry name" value="GntR ligand-binding domain-like"/>
    <property type="match status" value="1"/>
</dbReference>
<evidence type="ECO:0000256" key="2">
    <source>
        <dbReference type="ARBA" id="ARBA00023125"/>
    </source>
</evidence>
<reference evidence="5 6" key="1">
    <citation type="submission" date="2018-12" db="EMBL/GenBank/DDBJ databases">
        <title>The genome sequences of Variovorax guangxiensis DSM 27352.</title>
        <authorList>
            <person name="Gao J."/>
            <person name="Sun J."/>
        </authorList>
    </citation>
    <scope>NUCLEOTIDE SEQUENCE [LARGE SCALE GENOMIC DNA]</scope>
    <source>
        <strain evidence="5 6">DSM 27352</strain>
    </source>
</reference>
<dbReference type="Gene3D" id="1.10.10.10">
    <property type="entry name" value="Winged helix-like DNA-binding domain superfamily/Winged helix DNA-binding domain"/>
    <property type="match status" value="1"/>
</dbReference>